<gene>
    <name evidence="8" type="primary">DDX60</name>
    <name evidence="8" type="ORF">HK103_005974</name>
</gene>
<evidence type="ECO:0000256" key="3">
    <source>
        <dbReference type="ARBA" id="ARBA00022806"/>
    </source>
</evidence>
<evidence type="ECO:0000259" key="7">
    <source>
        <dbReference type="PROSITE" id="PS51194"/>
    </source>
</evidence>
<dbReference type="Pfam" id="PF26076">
    <property type="entry name" value="WHD_DDX60"/>
    <property type="match status" value="1"/>
</dbReference>
<dbReference type="Gene3D" id="3.40.50.300">
    <property type="entry name" value="P-loop containing nucleotide triphosphate hydrolases"/>
    <property type="match status" value="2"/>
</dbReference>
<evidence type="ECO:0000256" key="2">
    <source>
        <dbReference type="ARBA" id="ARBA00022801"/>
    </source>
</evidence>
<dbReference type="GO" id="GO:0005737">
    <property type="term" value="C:cytoplasm"/>
    <property type="evidence" value="ECO:0007669"/>
    <property type="project" value="TreeGrafter"/>
</dbReference>
<evidence type="ECO:0000313" key="9">
    <source>
        <dbReference type="Proteomes" id="UP001210925"/>
    </source>
</evidence>
<dbReference type="GO" id="GO:0004386">
    <property type="term" value="F:helicase activity"/>
    <property type="evidence" value="ECO:0007669"/>
    <property type="project" value="UniProtKB-KW"/>
</dbReference>
<feature type="coiled-coil region" evidence="5">
    <location>
        <begin position="467"/>
        <end position="494"/>
    </location>
</feature>
<dbReference type="InterPro" id="IPR027417">
    <property type="entry name" value="P-loop_NTPase"/>
</dbReference>
<evidence type="ECO:0000256" key="4">
    <source>
        <dbReference type="ARBA" id="ARBA00022840"/>
    </source>
</evidence>
<dbReference type="SMART" id="SM00490">
    <property type="entry name" value="HELICc"/>
    <property type="match status" value="1"/>
</dbReference>
<accession>A0AAD5ULD5</accession>
<dbReference type="InterPro" id="IPR001650">
    <property type="entry name" value="Helicase_C-like"/>
</dbReference>
<dbReference type="Proteomes" id="UP001210925">
    <property type="component" value="Unassembled WGS sequence"/>
</dbReference>
<evidence type="ECO:0000259" key="6">
    <source>
        <dbReference type="PROSITE" id="PS51192"/>
    </source>
</evidence>
<protein>
    <submittedName>
        <fullName evidence="8">ATP-dependent RNA helicase ddx60</fullName>
    </submittedName>
</protein>
<evidence type="ECO:0000313" key="8">
    <source>
        <dbReference type="EMBL" id="KAJ3261366.1"/>
    </source>
</evidence>
<feature type="domain" description="Helicase ATP-binding" evidence="6">
    <location>
        <begin position="645"/>
        <end position="804"/>
    </location>
</feature>
<dbReference type="GO" id="GO:0005524">
    <property type="term" value="F:ATP binding"/>
    <property type="evidence" value="ECO:0007669"/>
    <property type="project" value="UniProtKB-KW"/>
</dbReference>
<dbReference type="GO" id="GO:0003676">
    <property type="term" value="F:nucleic acid binding"/>
    <property type="evidence" value="ECO:0007669"/>
    <property type="project" value="InterPro"/>
</dbReference>
<keyword evidence="4" id="KW-0067">ATP-binding</keyword>
<sequence length="1513" mass="174313">MERFSKWIVPSVANLNDPDTIQYPIFVEFDALFLRALHMSHGKDDCPPAPITVFAVFERLLELLLSSSSDVWLLHTEGVFQAQWKNMSATTQLLRKILLDIVYQHHKGVKVHCISSLEQLGGLVLEQTPQIYITQDFTDFQETTSFLLKNIENFRDRFFYLECCYLIRGIAILTTNDLDIRSDLKFPIIELLPKMGKNVVIFVNQKRKLYWNPVTELTGNIRLSLSNVLEQCYSQIGDADVAEFGDENTPENLSNIVEVWSIHRTVLERISFEDRQFVLSVNYPKSTQTIIETISLRILTILDNSLFISAEFIDLYDPKILYIVANHMDEVKKAIEIPQLLSENLNSIREAGSMEKSSSSFLKKLAEHDVFLTSNEFVSTRTPDTFPNFFCKNISEQHWHNSRLLDDDYRLQAKNHRQLRSLQKEATYNQRFGESFKTASKFDKRLTITLNSCEQETAASKKKKGKKESSSAKVKQLALELAKEKEKEKSIKELNRIVKIADSKNSLKETVIYLEDEISKIVTDSDLELFLYFALCKRSSQLVEKEQSLDSKVRLFTTARDLWRFHQFRLDPKEKDTVMAYFLQLNMHGLVERLSNENAKPTNDDQSVDFQLEYCGHLLPRKTYSVHDDRVSKFFVPDRWQVGMLDAVDERKSILVSAPTSSGKTFVSYYCISKILDSKKKIVFVVPTKALVNQIRADIYNRYGRIYAVFTRDERNDNCMTAQVLITVPQVLETLLLSPEGRKWAESLHYGILDEIHSIDDKESGSCWERILALIPCPVICLSATIGNFPLFSEWLNKVQVEKGYKLHIVLKSDRWNDLVISQYTGTQNTAYNPSSEFWQLDKLNKSSVNMTNFSHFHPMSLFTTPNGWMLFKTQNSLQHIQLTPKQSNELFATLKRLRKEFNLNIDSIDPKHFFKETPFLDRNQVHDWSSKLKQYLCGELNPVQIKRVFSELPSGHVPVIRGEMDRFFNLLVELDCSDRLPAIAFVLNNNGCRNLAFHCLRILRRVEESQKKAVAVEKHRRVKTKKKTVSKDEEDIPEDDIETIHRKHAFKGKISLELDNYWINRLLYKTNWDAKNEYILALQFGIGIHHGAMPKVYRDCVEALFREGKLRVVIATSTLAMGINMPCRTVIICQDSKFLSPLMYQQMAGRAGRRGFDSEGHVVFFETPLSKLSTLICSPLPELRGNSTFTTSTVLRFANLYHSVDAKIQESVIQALSLLLRIPLSAYSQKSNKDIVSHRLAFSCGLLQTISIVDQNLKPIASSAMNLLERLHYHDPANLILLLLLNSSELMDYIESIPSTIEASENLMGIFCHLFNRRKLPHQYVRLEGCTNIQLPKLAPGIAKRINEWNALLEKELHQYLVMQLQHKPNFELPLSKLSLPYFTNRIESSLSILLHSTTHHQKSVLQHPFVAIRGTPDSEASPIDYVLPIQAPVFVEDSSLNNYALLFYKHGSMKTLARENKMPDHGAWDVLKDWSLCLRSMRECMKPDESKFGQVVTLMVEQFTEHFSKTQ</sequence>
<dbReference type="SUPFAM" id="SSF52540">
    <property type="entry name" value="P-loop containing nucleoside triphosphate hydrolases"/>
    <property type="match status" value="1"/>
</dbReference>
<dbReference type="InterPro" id="IPR011545">
    <property type="entry name" value="DEAD/DEAH_box_helicase_dom"/>
</dbReference>
<evidence type="ECO:0000256" key="1">
    <source>
        <dbReference type="ARBA" id="ARBA00022741"/>
    </source>
</evidence>
<dbReference type="Pfam" id="PF00271">
    <property type="entry name" value="Helicase_C"/>
    <property type="match status" value="1"/>
</dbReference>
<dbReference type="InterPro" id="IPR052431">
    <property type="entry name" value="SKI2_subfamily_helicases"/>
</dbReference>
<feature type="domain" description="Helicase C-terminal" evidence="7">
    <location>
        <begin position="1058"/>
        <end position="1202"/>
    </location>
</feature>
<keyword evidence="5" id="KW-0175">Coiled coil</keyword>
<dbReference type="EMBL" id="JADGKB010000006">
    <property type="protein sequence ID" value="KAJ3261366.1"/>
    <property type="molecule type" value="Genomic_DNA"/>
</dbReference>
<dbReference type="InterPro" id="IPR014001">
    <property type="entry name" value="Helicase_ATP-bd"/>
</dbReference>
<keyword evidence="9" id="KW-1185">Reference proteome</keyword>
<dbReference type="PROSITE" id="PS51192">
    <property type="entry name" value="HELICASE_ATP_BIND_1"/>
    <property type="match status" value="1"/>
</dbReference>
<keyword evidence="1" id="KW-0547">Nucleotide-binding</keyword>
<dbReference type="PROSITE" id="PS51194">
    <property type="entry name" value="HELICASE_CTER"/>
    <property type="match status" value="1"/>
</dbReference>
<dbReference type="CDD" id="cd18795">
    <property type="entry name" value="SF2_C_Ski2"/>
    <property type="match status" value="1"/>
</dbReference>
<name>A0AAD5ULD5_9FUNG</name>
<dbReference type="SMART" id="SM00487">
    <property type="entry name" value="DEXDc"/>
    <property type="match status" value="1"/>
</dbReference>
<reference evidence="8" key="1">
    <citation type="submission" date="2020-05" db="EMBL/GenBank/DDBJ databases">
        <title>Phylogenomic resolution of chytrid fungi.</title>
        <authorList>
            <person name="Stajich J.E."/>
            <person name="Amses K."/>
            <person name="Simmons R."/>
            <person name="Seto K."/>
            <person name="Myers J."/>
            <person name="Bonds A."/>
            <person name="Quandt C.A."/>
            <person name="Barry K."/>
            <person name="Liu P."/>
            <person name="Grigoriev I."/>
            <person name="Longcore J.E."/>
            <person name="James T.Y."/>
        </authorList>
    </citation>
    <scope>NUCLEOTIDE SEQUENCE</scope>
    <source>
        <strain evidence="8">PLAUS21</strain>
    </source>
</reference>
<organism evidence="8 9">
    <name type="scientific">Boothiomyces macroporosus</name>
    <dbReference type="NCBI Taxonomy" id="261099"/>
    <lineage>
        <taxon>Eukaryota</taxon>
        <taxon>Fungi</taxon>
        <taxon>Fungi incertae sedis</taxon>
        <taxon>Chytridiomycota</taxon>
        <taxon>Chytridiomycota incertae sedis</taxon>
        <taxon>Chytridiomycetes</taxon>
        <taxon>Rhizophydiales</taxon>
        <taxon>Terramycetaceae</taxon>
        <taxon>Boothiomyces</taxon>
    </lineage>
</organism>
<comment type="caution">
    <text evidence="8">The sequence shown here is derived from an EMBL/GenBank/DDBJ whole genome shotgun (WGS) entry which is preliminary data.</text>
</comment>
<dbReference type="FunFam" id="3.40.50.300:FF:001039">
    <property type="entry name" value="ATP-dependent RNA helicase DDX60"/>
    <property type="match status" value="1"/>
</dbReference>
<dbReference type="InterPro" id="IPR059032">
    <property type="entry name" value="WHD_DDX60"/>
</dbReference>
<proteinExistence type="predicted"/>
<dbReference type="PANTHER" id="PTHR44533">
    <property type="entry name" value="DEAD/H RNA HELICASE, PUTATIVE-RELATED"/>
    <property type="match status" value="1"/>
</dbReference>
<dbReference type="GO" id="GO:0016787">
    <property type="term" value="F:hydrolase activity"/>
    <property type="evidence" value="ECO:0007669"/>
    <property type="project" value="UniProtKB-KW"/>
</dbReference>
<dbReference type="PANTHER" id="PTHR44533:SF4">
    <property type="entry name" value="DEAD_H RNA HELICASE, PUTATIVE-RELATED"/>
    <property type="match status" value="1"/>
</dbReference>
<evidence type="ECO:0000256" key="5">
    <source>
        <dbReference type="SAM" id="Coils"/>
    </source>
</evidence>
<keyword evidence="3 8" id="KW-0347">Helicase</keyword>
<keyword evidence="2" id="KW-0378">Hydrolase</keyword>
<dbReference type="Pfam" id="PF00270">
    <property type="entry name" value="DEAD"/>
    <property type="match status" value="1"/>
</dbReference>